<dbReference type="InterPro" id="IPR007632">
    <property type="entry name" value="Anoctamin"/>
</dbReference>
<dbReference type="InterPro" id="IPR049452">
    <property type="entry name" value="Anoctamin_TM"/>
</dbReference>
<dbReference type="AlphaFoldDB" id="A0A914URF4"/>
<evidence type="ECO:0000256" key="2">
    <source>
        <dbReference type="ARBA" id="ARBA00009671"/>
    </source>
</evidence>
<dbReference type="GO" id="GO:0046983">
    <property type="term" value="F:protein dimerization activity"/>
    <property type="evidence" value="ECO:0007669"/>
    <property type="project" value="InterPro"/>
</dbReference>
<evidence type="ECO:0000259" key="11">
    <source>
        <dbReference type="Pfam" id="PF16178"/>
    </source>
</evidence>
<sequence length="1066" mass="122759">MGEESRNIRDTEGRALLPNKAGEMRISVMDDRQLPQTLQSSSSNLTQDHWPTSKCFFSDGRRRIDYVLAYSLDTDETASEHGESALETPRTVGSQDGLSSEEKKRIKRETFQAMLENQGLQLEIVDGRHSRTRFVLVHAPWEVMAKQAEFLRVKMPIRVNDVKNENPIIGCFDKILQKVDAFELEEKYDLKEPEYFTAFFSAERADQCVFSFSFSKVDAFELEEKYDLKEPEYFTAFFSAERADQFIMPPDGDKSRFFSSSQRSWMVYDLLIRTLYDPGRKDRVGIERLLTNGTYSAAFPLHDGDYWLHKSLRRTREDDQGQTIFIKENNRQLLYETWAKTTRFYKYQPLPLIRKYFGTKIGLYFAWLGYYTKVLTPAAIVGLLCVIYGAITLSTDPASNDLCNKDSAGGIIMCPNCDKICQFWQLIDSCRYAKLTHIFDNFATVIFAAFMSVWATLFLEGWKRYHAEVAWEWDLMDYEVEEETIRPEFQIRVRSKRVNPVTQEEEPYLPVRQKIMRFIMSGVSVLFFLLLVVAFVFGVVVYRVIVVYVMHASEDDFTQKNAPILTSVTAALLNLIVILLLSWVYTGLAWQLTDWECPRTQTEWENSYTFKVFLFQFINYYSSLFYIAFFKGKFSGVPGAVDEDREQGKYRVFGYRLESCDPAGCMVELVIQLAIIMVGKQFFSGFVEIGMPMCMNAFRNWRHHLPGTKKQKMERRQKTERAKRSVDETDQSVPRWERDYALNAVPEQFLFDEYLEMVIQFGFVTLFVAAFPLAPLFALLNNIMEIRLDAYKFVVASRRPMPARAKNIGVWTSILDGVSKMAVLTNACVIAFTSDFVPKMLYMITEGNGSLANYVNDSLSYYNASKLEVDMDDPLQNSTVCRFRDYRKPPCSLKAFVPALADVADCDDHYGFSLQWWHVFAAKLAFVLVFEHLVFLIKGFVAYIIPDLPTHIFIKLQREQYLARQARRDYEFRPKSAHDGDDNGALAAVNVKEKYAAFRNEAAAAFQPGAFDTGDETRLRDVGGIKAGVRQRSSTRMSNDSFHSVISPSDSHIELSGSDAMSETKF</sequence>
<feature type="transmembrane region" description="Helical" evidence="8">
    <location>
        <begin position="757"/>
        <end position="780"/>
    </location>
</feature>
<proteinExistence type="inferred from homology"/>
<keyword evidence="5 8" id="KW-1133">Transmembrane helix</keyword>
<feature type="compositionally biased region" description="Basic and acidic residues" evidence="9">
    <location>
        <begin position="714"/>
        <end position="727"/>
    </location>
</feature>
<feature type="transmembrane region" description="Helical" evidence="8">
    <location>
        <begin position="564"/>
        <end position="588"/>
    </location>
</feature>
<feature type="transmembrane region" description="Helical" evidence="8">
    <location>
        <begin position="518"/>
        <end position="544"/>
    </location>
</feature>
<dbReference type="InterPro" id="IPR032394">
    <property type="entry name" value="Anoct_dimer"/>
</dbReference>
<dbReference type="Proteomes" id="UP000887566">
    <property type="component" value="Unplaced"/>
</dbReference>
<feature type="compositionally biased region" description="Basic and acidic residues" evidence="9">
    <location>
        <begin position="1"/>
        <end position="13"/>
    </location>
</feature>
<dbReference type="GO" id="GO:0005886">
    <property type="term" value="C:plasma membrane"/>
    <property type="evidence" value="ECO:0007669"/>
    <property type="project" value="UniProtKB-SubCell"/>
</dbReference>
<dbReference type="PANTHER" id="PTHR12308:SF84">
    <property type="entry name" value="ANOCTAMIN"/>
    <property type="match status" value="1"/>
</dbReference>
<dbReference type="WBParaSite" id="PSAMB.scaffold1179size44253.g11694.t1">
    <property type="protein sequence ID" value="PSAMB.scaffold1179size44253.g11694.t1"/>
    <property type="gene ID" value="PSAMB.scaffold1179size44253.g11694"/>
</dbReference>
<dbReference type="Pfam" id="PF16178">
    <property type="entry name" value="Anoct_dimer"/>
    <property type="match status" value="2"/>
</dbReference>
<evidence type="ECO:0000256" key="8">
    <source>
        <dbReference type="RuleBase" id="RU280814"/>
    </source>
</evidence>
<feature type="region of interest" description="Disordered" evidence="9">
    <location>
        <begin position="709"/>
        <end position="728"/>
    </location>
</feature>
<feature type="region of interest" description="Disordered" evidence="9">
    <location>
        <begin position="1"/>
        <end position="23"/>
    </location>
</feature>
<organism evidence="12 13">
    <name type="scientific">Plectus sambesii</name>
    <dbReference type="NCBI Taxonomy" id="2011161"/>
    <lineage>
        <taxon>Eukaryota</taxon>
        <taxon>Metazoa</taxon>
        <taxon>Ecdysozoa</taxon>
        <taxon>Nematoda</taxon>
        <taxon>Chromadorea</taxon>
        <taxon>Plectida</taxon>
        <taxon>Plectina</taxon>
        <taxon>Plectoidea</taxon>
        <taxon>Plectidae</taxon>
        <taxon>Plectus</taxon>
    </lineage>
</organism>
<name>A0A914URF4_9BILA</name>
<evidence type="ECO:0000256" key="6">
    <source>
        <dbReference type="ARBA" id="ARBA00023136"/>
    </source>
</evidence>
<feature type="transmembrane region" description="Helical" evidence="8">
    <location>
        <begin position="924"/>
        <end position="945"/>
    </location>
</feature>
<feature type="transmembrane region" description="Helical" evidence="8">
    <location>
        <begin position="442"/>
        <end position="459"/>
    </location>
</feature>
<accession>A0A914URF4</accession>
<comment type="caution">
    <text evidence="8">Lacks conserved residue(s) required for the propagation of feature annotation.</text>
</comment>
<comment type="similarity">
    <text evidence="2 8">Belongs to the anoctamin family.</text>
</comment>
<feature type="transmembrane region" description="Helical" evidence="8">
    <location>
        <begin position="364"/>
        <end position="391"/>
    </location>
</feature>
<keyword evidence="12" id="KW-1185">Reference proteome</keyword>
<evidence type="ECO:0000256" key="4">
    <source>
        <dbReference type="ARBA" id="ARBA00022692"/>
    </source>
</evidence>
<feature type="region of interest" description="Disordered" evidence="9">
    <location>
        <begin position="77"/>
        <end position="103"/>
    </location>
</feature>
<evidence type="ECO:0000256" key="7">
    <source>
        <dbReference type="ARBA" id="ARBA00023180"/>
    </source>
</evidence>
<keyword evidence="3" id="KW-1003">Cell membrane</keyword>
<feature type="domain" description="Anoctamin transmembrane" evidence="10">
    <location>
        <begin position="353"/>
        <end position="959"/>
    </location>
</feature>
<evidence type="ECO:0000256" key="5">
    <source>
        <dbReference type="ARBA" id="ARBA00022989"/>
    </source>
</evidence>
<dbReference type="GO" id="GO:0005254">
    <property type="term" value="F:chloride channel activity"/>
    <property type="evidence" value="ECO:0007669"/>
    <property type="project" value="TreeGrafter"/>
</dbReference>
<feature type="transmembrane region" description="Helical" evidence="8">
    <location>
        <begin position="608"/>
        <end position="629"/>
    </location>
</feature>
<comment type="subcellular location">
    <subcellularLocation>
        <location evidence="1">Cell membrane</location>
        <topology evidence="1">Multi-pass membrane protein</topology>
    </subcellularLocation>
    <subcellularLocation>
        <location evidence="8">Membrane</location>
        <topology evidence="8">Multi-pass membrane protein</topology>
    </subcellularLocation>
</comment>
<dbReference type="Pfam" id="PF04547">
    <property type="entry name" value="Anoctamin"/>
    <property type="match status" value="1"/>
</dbReference>
<feature type="domain" description="Anoctamin dimerisation" evidence="11">
    <location>
        <begin position="56"/>
        <end position="207"/>
    </location>
</feature>
<evidence type="ECO:0000313" key="13">
    <source>
        <dbReference type="WBParaSite" id="PSAMB.scaffold1179size44253.g11694.t1"/>
    </source>
</evidence>
<evidence type="ECO:0000256" key="1">
    <source>
        <dbReference type="ARBA" id="ARBA00004651"/>
    </source>
</evidence>
<reference evidence="13" key="1">
    <citation type="submission" date="2022-11" db="UniProtKB">
        <authorList>
            <consortium name="WormBaseParasite"/>
        </authorList>
    </citation>
    <scope>IDENTIFICATION</scope>
</reference>
<evidence type="ECO:0000313" key="12">
    <source>
        <dbReference type="Proteomes" id="UP000887566"/>
    </source>
</evidence>
<keyword evidence="7" id="KW-0325">Glycoprotein</keyword>
<evidence type="ECO:0000256" key="3">
    <source>
        <dbReference type="ARBA" id="ARBA00022475"/>
    </source>
</evidence>
<dbReference type="PANTHER" id="PTHR12308">
    <property type="entry name" value="ANOCTAMIN"/>
    <property type="match status" value="1"/>
</dbReference>
<feature type="domain" description="Anoctamin dimerisation" evidence="11">
    <location>
        <begin position="218"/>
        <end position="350"/>
    </location>
</feature>
<keyword evidence="6 8" id="KW-0472">Membrane</keyword>
<evidence type="ECO:0000256" key="9">
    <source>
        <dbReference type="SAM" id="MobiDB-lite"/>
    </source>
</evidence>
<keyword evidence="4 8" id="KW-0812">Transmembrane</keyword>
<protein>
    <recommendedName>
        <fullName evidence="8">Anoctamin</fullName>
    </recommendedName>
</protein>
<evidence type="ECO:0000259" key="10">
    <source>
        <dbReference type="Pfam" id="PF04547"/>
    </source>
</evidence>